<feature type="compositionally biased region" description="Basic residues" evidence="1">
    <location>
        <begin position="130"/>
        <end position="145"/>
    </location>
</feature>
<organism evidence="2 3">
    <name type="scientific">Trichogramma kaykai</name>
    <dbReference type="NCBI Taxonomy" id="54128"/>
    <lineage>
        <taxon>Eukaryota</taxon>
        <taxon>Metazoa</taxon>
        <taxon>Ecdysozoa</taxon>
        <taxon>Arthropoda</taxon>
        <taxon>Hexapoda</taxon>
        <taxon>Insecta</taxon>
        <taxon>Pterygota</taxon>
        <taxon>Neoptera</taxon>
        <taxon>Endopterygota</taxon>
        <taxon>Hymenoptera</taxon>
        <taxon>Apocrita</taxon>
        <taxon>Proctotrupomorpha</taxon>
        <taxon>Chalcidoidea</taxon>
        <taxon>Trichogrammatidae</taxon>
        <taxon>Trichogramma</taxon>
    </lineage>
</organism>
<name>A0ABD2WG82_9HYME</name>
<keyword evidence="3" id="KW-1185">Reference proteome</keyword>
<dbReference type="EMBL" id="JBJJXI010000107">
    <property type="protein sequence ID" value="KAL3391893.1"/>
    <property type="molecule type" value="Genomic_DNA"/>
</dbReference>
<feature type="region of interest" description="Disordered" evidence="1">
    <location>
        <begin position="80"/>
        <end position="99"/>
    </location>
</feature>
<gene>
    <name evidence="2" type="ORF">TKK_013236</name>
</gene>
<feature type="region of interest" description="Disordered" evidence="1">
    <location>
        <begin position="130"/>
        <end position="152"/>
    </location>
</feature>
<evidence type="ECO:0000313" key="3">
    <source>
        <dbReference type="Proteomes" id="UP001627154"/>
    </source>
</evidence>
<dbReference type="Proteomes" id="UP001627154">
    <property type="component" value="Unassembled WGS sequence"/>
</dbReference>
<accession>A0ABD2WG82</accession>
<sequence length="152" mass="17007">MHTGRDCTRIERAWYSRGTYVSCARPGRRWPLVVALVKDGPSSCLCCCTHARDTQNRAAIRCRVLMNHVEIRNAIPLHVSRQSSPSEGVHASPSRPYRTHPRHSALLVHASPGRASRLLAISGPRRCGRLSVRKRSRRAAHSRAARRSESIS</sequence>
<reference evidence="2 3" key="1">
    <citation type="journal article" date="2024" name="bioRxiv">
        <title>A reference genome for Trichogramma kaykai: A tiny desert-dwelling parasitoid wasp with competing sex-ratio distorters.</title>
        <authorList>
            <person name="Culotta J."/>
            <person name="Lindsey A.R."/>
        </authorList>
    </citation>
    <scope>NUCLEOTIDE SEQUENCE [LARGE SCALE GENOMIC DNA]</scope>
    <source>
        <strain evidence="2 3">KSX58</strain>
    </source>
</reference>
<dbReference type="AlphaFoldDB" id="A0ABD2WG82"/>
<proteinExistence type="predicted"/>
<evidence type="ECO:0000256" key="1">
    <source>
        <dbReference type="SAM" id="MobiDB-lite"/>
    </source>
</evidence>
<comment type="caution">
    <text evidence="2">The sequence shown here is derived from an EMBL/GenBank/DDBJ whole genome shotgun (WGS) entry which is preliminary data.</text>
</comment>
<protein>
    <submittedName>
        <fullName evidence="2">Uncharacterized protein</fullName>
    </submittedName>
</protein>
<evidence type="ECO:0000313" key="2">
    <source>
        <dbReference type="EMBL" id="KAL3391893.1"/>
    </source>
</evidence>